<protein>
    <submittedName>
        <fullName evidence="2">Uncharacterized protein</fullName>
    </submittedName>
</protein>
<feature type="transmembrane region" description="Helical" evidence="1">
    <location>
        <begin position="20"/>
        <end position="41"/>
    </location>
</feature>
<proteinExistence type="predicted"/>
<dbReference type="HOGENOM" id="CLU_658574_0_0_5"/>
<sequence>MPLPMPCALPLPASPHPRRMVAGAALLAGAMALVAAGPAVLPEAWTAWQLRAAAEDPADLAAIRLRRVATPERLGAEFDAALAAGDADLARSLVAVAEAEGMPVSAERRTALAAAEDEALRRGVADAARGFATGRGEGLPGLAGALAGDLVGYGDLRDLWTEGGKLLRQEPYDEVLLGLSAVGLALTGVTVASFGTGAAASVPAHAGATALKLATRTGRLSKPLQATLARTTHGLVDSRAVGGALAALGRLDLTAAKTTVRAALRPGALRTLRGLGEEAAALQARIGTRGTLQALSVAESADDLRRAGRLSERLGPRSRAALALLGRSALVLGSVALTLLQALWLGAAWLFGAALLCRRLGTAIGRWIWPRPLPGRRRMESRDNDRQGAADTRRLRLRMQDHLGGWERRQAERAPDLERA</sequence>
<evidence type="ECO:0000256" key="1">
    <source>
        <dbReference type="SAM" id="Phobius"/>
    </source>
</evidence>
<keyword evidence="1" id="KW-0812">Transmembrane</keyword>
<evidence type="ECO:0000313" key="3">
    <source>
        <dbReference type="Proteomes" id="UP000008207"/>
    </source>
</evidence>
<feature type="transmembrane region" description="Helical" evidence="1">
    <location>
        <begin position="346"/>
        <end position="369"/>
    </location>
</feature>
<dbReference type="KEGG" id="mno:Mnod_3609"/>
<keyword evidence="1" id="KW-1133">Transmembrane helix</keyword>
<reference evidence="2 3" key="1">
    <citation type="submission" date="2009-01" db="EMBL/GenBank/DDBJ databases">
        <title>Complete sequence of chromosome of Methylobacterium nodulans ORS 2060.</title>
        <authorList>
            <consortium name="US DOE Joint Genome Institute"/>
            <person name="Lucas S."/>
            <person name="Copeland A."/>
            <person name="Lapidus A."/>
            <person name="Glavina del Rio T."/>
            <person name="Dalin E."/>
            <person name="Tice H."/>
            <person name="Bruce D."/>
            <person name="Goodwin L."/>
            <person name="Pitluck S."/>
            <person name="Sims D."/>
            <person name="Brettin T."/>
            <person name="Detter J.C."/>
            <person name="Han C."/>
            <person name="Larimer F."/>
            <person name="Land M."/>
            <person name="Hauser L."/>
            <person name="Kyrpides N."/>
            <person name="Ivanova N."/>
            <person name="Marx C.J."/>
            <person name="Richardson P."/>
        </authorList>
    </citation>
    <scope>NUCLEOTIDE SEQUENCE [LARGE SCALE GENOMIC DNA]</scope>
    <source>
        <strain evidence="3">LMG 21967 / CNCM I-2342 / ORS 2060</strain>
    </source>
</reference>
<dbReference type="Proteomes" id="UP000008207">
    <property type="component" value="Chromosome"/>
</dbReference>
<dbReference type="STRING" id="460265.Mnod_3609"/>
<keyword evidence="1" id="KW-0472">Membrane</keyword>
<evidence type="ECO:0000313" key="2">
    <source>
        <dbReference type="EMBL" id="ACL58518.1"/>
    </source>
</evidence>
<dbReference type="AlphaFoldDB" id="B8IQ18"/>
<organism evidence="2 3">
    <name type="scientific">Methylobacterium nodulans (strain LMG 21967 / CNCM I-2342 / ORS 2060)</name>
    <dbReference type="NCBI Taxonomy" id="460265"/>
    <lineage>
        <taxon>Bacteria</taxon>
        <taxon>Pseudomonadati</taxon>
        <taxon>Pseudomonadota</taxon>
        <taxon>Alphaproteobacteria</taxon>
        <taxon>Hyphomicrobiales</taxon>
        <taxon>Methylobacteriaceae</taxon>
        <taxon>Methylobacterium</taxon>
    </lineage>
</organism>
<accession>B8IQ18</accession>
<gene>
    <name evidence="2" type="ordered locus">Mnod_3609</name>
</gene>
<dbReference type="EMBL" id="CP001349">
    <property type="protein sequence ID" value="ACL58518.1"/>
    <property type="molecule type" value="Genomic_DNA"/>
</dbReference>
<dbReference type="eggNOG" id="ENOG5031HEF">
    <property type="taxonomic scope" value="Bacteria"/>
</dbReference>
<name>B8IQ18_METNO</name>
<keyword evidence="3" id="KW-1185">Reference proteome</keyword>